<evidence type="ECO:0000256" key="8">
    <source>
        <dbReference type="ARBA" id="ARBA00023014"/>
    </source>
</evidence>
<organism evidence="12 13">
    <name type="scientific">Enterocloster hominis</name>
    <name type="common">ex Hitch et al. 2024</name>
    <dbReference type="NCBI Taxonomy" id="1917870"/>
    <lineage>
        <taxon>Bacteria</taxon>
        <taxon>Bacillati</taxon>
        <taxon>Bacillota</taxon>
        <taxon>Clostridia</taxon>
        <taxon>Lachnospirales</taxon>
        <taxon>Lachnospiraceae</taxon>
        <taxon>Enterocloster</taxon>
    </lineage>
</organism>
<dbReference type="PIRSF" id="PIRSF000371">
    <property type="entry name" value="PFL_act_enz"/>
    <property type="match status" value="1"/>
</dbReference>
<dbReference type="SUPFAM" id="SSF102114">
    <property type="entry name" value="Radical SAM enzymes"/>
    <property type="match status" value="1"/>
</dbReference>
<evidence type="ECO:0000256" key="6">
    <source>
        <dbReference type="ARBA" id="ARBA00023002"/>
    </source>
</evidence>
<keyword evidence="5" id="KW-0479">Metal-binding</keyword>
<evidence type="ECO:0000313" key="13">
    <source>
        <dbReference type="Proteomes" id="UP001454086"/>
    </source>
</evidence>
<proteinExistence type="inferred from homology"/>
<dbReference type="InterPro" id="IPR012839">
    <property type="entry name" value="Organic_radical_activase"/>
</dbReference>
<keyword evidence="7" id="KW-0408">Iron</keyword>
<sequence>MTEKDSADNGLAVIRASKTSASITNASITSTSMTAPVNKIIPFSCVDGPGNRTAVFLQGCNQNCLYCHNPETINLCRNCGACVKTCPAGALSMADGLVSYDYKACCNCDTCLKTCAYDASPKIRNMTPEQLYDEVKAYFPFISGITTSGGECSLYLDFLKEFYTLVKAAGRTTYMDTNGQVPLWDRTDLLEVTDKTMIDLKAGSEEDHMKLTGRELGIPVENIRRMAAMGKLYEIRTVVVPDVMDNLRTIELGSSLIAPYPEVRYKLIKFRHYGVRPSFSSTKEPSDEMMEKLKERVKELGIKEIVVT</sequence>
<reference evidence="12 13" key="1">
    <citation type="submission" date="2024-03" db="EMBL/GenBank/DDBJ databases">
        <title>Human intestinal bacterial collection.</title>
        <authorList>
            <person name="Pauvert C."/>
            <person name="Hitch T.C.A."/>
            <person name="Clavel T."/>
        </authorList>
    </citation>
    <scope>NUCLEOTIDE SEQUENCE [LARGE SCALE GENOMIC DNA]</scope>
    <source>
        <strain evidence="12 13">CLA-SR-H021</strain>
    </source>
</reference>
<dbReference type="Gene3D" id="3.30.70.20">
    <property type="match status" value="1"/>
</dbReference>
<dbReference type="SFLD" id="SFLDG01118">
    <property type="entry name" value="activating_enzymes__group_2"/>
    <property type="match status" value="1"/>
</dbReference>
<keyword evidence="8" id="KW-0411">Iron-sulfur</keyword>
<name>A0ABV1CZP3_9FIRM</name>
<comment type="caution">
    <text evidence="12">The sequence shown here is derived from an EMBL/GenBank/DDBJ whole genome shotgun (WGS) entry which is preliminary data.</text>
</comment>
<evidence type="ECO:0000259" key="11">
    <source>
        <dbReference type="PROSITE" id="PS51918"/>
    </source>
</evidence>
<feature type="domain" description="4Fe-4S ferredoxin-type" evidence="10">
    <location>
        <begin position="69"/>
        <end position="96"/>
    </location>
</feature>
<evidence type="ECO:0000256" key="1">
    <source>
        <dbReference type="ARBA" id="ARBA00001966"/>
    </source>
</evidence>
<dbReference type="SFLD" id="SFLDG01066">
    <property type="entry name" value="organic_radical-activating_enz"/>
    <property type="match status" value="1"/>
</dbReference>
<dbReference type="SFLD" id="SFLDS00029">
    <property type="entry name" value="Radical_SAM"/>
    <property type="match status" value="1"/>
</dbReference>
<dbReference type="PROSITE" id="PS51379">
    <property type="entry name" value="4FE4S_FER_2"/>
    <property type="match status" value="1"/>
</dbReference>
<gene>
    <name evidence="12" type="ORF">WMQ36_01335</name>
</gene>
<evidence type="ECO:0000256" key="3">
    <source>
        <dbReference type="ARBA" id="ARBA00022485"/>
    </source>
</evidence>
<dbReference type="InterPro" id="IPR058240">
    <property type="entry name" value="rSAM_sf"/>
</dbReference>
<dbReference type="SFLD" id="SFLDF00392">
    <property type="entry name" value="YjjI_activase"/>
    <property type="match status" value="1"/>
</dbReference>
<dbReference type="Pfam" id="PF04055">
    <property type="entry name" value="Radical_SAM"/>
    <property type="match status" value="1"/>
</dbReference>
<feature type="domain" description="Radical SAM core" evidence="11">
    <location>
        <begin position="46"/>
        <end position="308"/>
    </location>
</feature>
<dbReference type="PROSITE" id="PS51918">
    <property type="entry name" value="RADICAL_SAM"/>
    <property type="match status" value="1"/>
</dbReference>
<evidence type="ECO:0000313" key="12">
    <source>
        <dbReference type="EMBL" id="MEQ2423605.1"/>
    </source>
</evidence>
<comment type="catalytic activity">
    <reaction evidence="9">
        <text>glycyl-[protein] + reduced [flavodoxin] + S-adenosyl-L-methionine = glycin-2-yl radical-[protein] + semiquinone [flavodoxin] + 5'-deoxyadenosine + L-methionine + H(+)</text>
        <dbReference type="Rhea" id="RHEA:61976"/>
        <dbReference type="Rhea" id="RHEA-COMP:10622"/>
        <dbReference type="Rhea" id="RHEA-COMP:14480"/>
        <dbReference type="Rhea" id="RHEA-COMP:15993"/>
        <dbReference type="Rhea" id="RHEA-COMP:15994"/>
        <dbReference type="ChEBI" id="CHEBI:15378"/>
        <dbReference type="ChEBI" id="CHEBI:17319"/>
        <dbReference type="ChEBI" id="CHEBI:29947"/>
        <dbReference type="ChEBI" id="CHEBI:32722"/>
        <dbReference type="ChEBI" id="CHEBI:57618"/>
        <dbReference type="ChEBI" id="CHEBI:57844"/>
        <dbReference type="ChEBI" id="CHEBI:59789"/>
        <dbReference type="ChEBI" id="CHEBI:140311"/>
    </reaction>
</comment>
<keyword evidence="4" id="KW-0949">S-adenosyl-L-methionine</keyword>
<dbReference type="InterPro" id="IPR017900">
    <property type="entry name" value="4Fe4S_Fe_S_CS"/>
</dbReference>
<dbReference type="SUPFAM" id="SSF54862">
    <property type="entry name" value="4Fe-4S ferredoxins"/>
    <property type="match status" value="1"/>
</dbReference>
<evidence type="ECO:0000256" key="2">
    <source>
        <dbReference type="ARBA" id="ARBA00009777"/>
    </source>
</evidence>
<dbReference type="Pfam" id="PF00037">
    <property type="entry name" value="Fer4"/>
    <property type="match status" value="1"/>
</dbReference>
<dbReference type="PANTHER" id="PTHR30352:SF13">
    <property type="entry name" value="GLYCYL-RADICAL ENZYME ACTIVATING ENZYME YJJW-RELATED"/>
    <property type="match status" value="1"/>
</dbReference>
<dbReference type="Proteomes" id="UP001454086">
    <property type="component" value="Unassembled WGS sequence"/>
</dbReference>
<dbReference type="InterPro" id="IPR007197">
    <property type="entry name" value="rSAM"/>
</dbReference>
<dbReference type="Gene3D" id="3.20.20.70">
    <property type="entry name" value="Aldolase class I"/>
    <property type="match status" value="1"/>
</dbReference>
<dbReference type="InterPro" id="IPR040074">
    <property type="entry name" value="BssD/PflA/YjjW"/>
</dbReference>
<evidence type="ECO:0000256" key="4">
    <source>
        <dbReference type="ARBA" id="ARBA00022691"/>
    </source>
</evidence>
<dbReference type="InterPro" id="IPR034457">
    <property type="entry name" value="Organic_radical-activating"/>
</dbReference>
<comment type="similarity">
    <text evidence="2">Belongs to the organic radical-activating enzymes family.</text>
</comment>
<accession>A0ABV1CZP3</accession>
<dbReference type="InterPro" id="IPR023912">
    <property type="entry name" value="YjjW_bact"/>
</dbReference>
<keyword evidence="13" id="KW-1185">Reference proteome</keyword>
<dbReference type="PROSITE" id="PS01087">
    <property type="entry name" value="RADICAL_ACTIVATING"/>
    <property type="match status" value="1"/>
</dbReference>
<dbReference type="InterPro" id="IPR001989">
    <property type="entry name" value="Radical_activat_CS"/>
</dbReference>
<comment type="cofactor">
    <cofactor evidence="1">
        <name>[4Fe-4S] cluster</name>
        <dbReference type="ChEBI" id="CHEBI:49883"/>
    </cofactor>
</comment>
<dbReference type="InterPro" id="IPR013785">
    <property type="entry name" value="Aldolase_TIM"/>
</dbReference>
<evidence type="ECO:0000259" key="10">
    <source>
        <dbReference type="PROSITE" id="PS51379"/>
    </source>
</evidence>
<dbReference type="RefSeq" id="WP_349117629.1">
    <property type="nucleotide sequence ID" value="NZ_JBBMFM010000003.1"/>
</dbReference>
<dbReference type="NCBIfam" id="TIGR04041">
    <property type="entry name" value="activase_YjjW"/>
    <property type="match status" value="1"/>
</dbReference>
<protein>
    <submittedName>
        <fullName evidence="12">YjjW family glycine radical enzyme activase</fullName>
    </submittedName>
</protein>
<keyword evidence="6" id="KW-0560">Oxidoreductase</keyword>
<dbReference type="PANTHER" id="PTHR30352">
    <property type="entry name" value="PYRUVATE FORMATE-LYASE-ACTIVATING ENZYME"/>
    <property type="match status" value="1"/>
</dbReference>
<keyword evidence="3" id="KW-0004">4Fe-4S</keyword>
<evidence type="ECO:0000256" key="9">
    <source>
        <dbReference type="ARBA" id="ARBA00047365"/>
    </source>
</evidence>
<dbReference type="PROSITE" id="PS00198">
    <property type="entry name" value="4FE4S_FER_1"/>
    <property type="match status" value="1"/>
</dbReference>
<dbReference type="InterPro" id="IPR017896">
    <property type="entry name" value="4Fe4S_Fe-S-bd"/>
</dbReference>
<evidence type="ECO:0000256" key="7">
    <source>
        <dbReference type="ARBA" id="ARBA00023004"/>
    </source>
</evidence>
<dbReference type="EMBL" id="JBBMFM010000003">
    <property type="protein sequence ID" value="MEQ2423605.1"/>
    <property type="molecule type" value="Genomic_DNA"/>
</dbReference>
<evidence type="ECO:0000256" key="5">
    <source>
        <dbReference type="ARBA" id="ARBA00022723"/>
    </source>
</evidence>